<keyword evidence="6 10" id="KW-0472">Membrane</keyword>
<dbReference type="CDD" id="cd11304">
    <property type="entry name" value="Cadherin_repeat"/>
    <property type="match status" value="5"/>
</dbReference>
<gene>
    <name evidence="12" type="ORF">P879_04573</name>
</gene>
<comment type="subcellular location">
    <subcellularLocation>
        <location evidence="1">Membrane</location>
        <topology evidence="1">Single-pass membrane protein</topology>
    </subcellularLocation>
</comment>
<dbReference type="InterPro" id="IPR050174">
    <property type="entry name" value="Protocadherin/Cadherin-CA"/>
</dbReference>
<feature type="domain" description="Cadherin" evidence="11">
    <location>
        <begin position="639"/>
        <end position="761"/>
    </location>
</feature>
<evidence type="ECO:0000256" key="8">
    <source>
        <dbReference type="PROSITE-ProRule" id="PRU00043"/>
    </source>
</evidence>
<dbReference type="EMBL" id="JTDF01003668">
    <property type="protein sequence ID" value="KAF8567610.1"/>
    <property type="molecule type" value="Genomic_DNA"/>
</dbReference>
<dbReference type="SUPFAM" id="SSF49313">
    <property type="entry name" value="Cadherin-like"/>
    <property type="match status" value="5"/>
</dbReference>
<feature type="transmembrane region" description="Helical" evidence="10">
    <location>
        <begin position="1087"/>
        <end position="1108"/>
    </location>
</feature>
<dbReference type="GO" id="GO:0005509">
    <property type="term" value="F:calcium ion binding"/>
    <property type="evidence" value="ECO:0007669"/>
    <property type="project" value="UniProtKB-UniRule"/>
</dbReference>
<evidence type="ECO:0000256" key="7">
    <source>
        <dbReference type="ARBA" id="ARBA00023180"/>
    </source>
</evidence>
<reference evidence="12 13" key="1">
    <citation type="submission" date="2019-07" db="EMBL/GenBank/DDBJ databases">
        <title>Annotation for the trematode Paragonimus westermani.</title>
        <authorList>
            <person name="Choi Y.-J."/>
        </authorList>
    </citation>
    <scope>NUCLEOTIDE SEQUENCE [LARGE SCALE GENOMIC DNA]</scope>
    <source>
        <strain evidence="12">180907_Pwestermani</strain>
    </source>
</reference>
<keyword evidence="7" id="KW-0325">Glycoprotein</keyword>
<dbReference type="InterPro" id="IPR002126">
    <property type="entry name" value="Cadherin-like_dom"/>
</dbReference>
<dbReference type="PRINTS" id="PR00205">
    <property type="entry name" value="CADHERIN"/>
</dbReference>
<name>A0A8T0DIZ3_9TREM</name>
<evidence type="ECO:0000313" key="12">
    <source>
        <dbReference type="EMBL" id="KAF8567610.1"/>
    </source>
</evidence>
<comment type="caution">
    <text evidence="12">The sequence shown here is derived from an EMBL/GenBank/DDBJ whole genome shotgun (WGS) entry which is preliminary data.</text>
</comment>
<organism evidence="12 13">
    <name type="scientific">Paragonimus westermani</name>
    <dbReference type="NCBI Taxonomy" id="34504"/>
    <lineage>
        <taxon>Eukaryota</taxon>
        <taxon>Metazoa</taxon>
        <taxon>Spiralia</taxon>
        <taxon>Lophotrochozoa</taxon>
        <taxon>Platyhelminthes</taxon>
        <taxon>Trematoda</taxon>
        <taxon>Digenea</taxon>
        <taxon>Plagiorchiida</taxon>
        <taxon>Troglotremata</taxon>
        <taxon>Troglotrematidae</taxon>
        <taxon>Paragonimus</taxon>
    </lineage>
</organism>
<keyword evidence="4 8" id="KW-0106">Calcium</keyword>
<evidence type="ECO:0000259" key="11">
    <source>
        <dbReference type="PROSITE" id="PS50268"/>
    </source>
</evidence>
<proteinExistence type="predicted"/>
<feature type="domain" description="Cadherin" evidence="11">
    <location>
        <begin position="475"/>
        <end position="601"/>
    </location>
</feature>
<keyword evidence="3" id="KW-0677">Repeat</keyword>
<evidence type="ECO:0000256" key="10">
    <source>
        <dbReference type="SAM" id="Phobius"/>
    </source>
</evidence>
<dbReference type="InterPro" id="IPR015919">
    <property type="entry name" value="Cadherin-like_sf"/>
</dbReference>
<keyword evidence="13" id="KW-1185">Reference proteome</keyword>
<feature type="domain" description="Cadherin" evidence="11">
    <location>
        <begin position="777"/>
        <end position="892"/>
    </location>
</feature>
<dbReference type="FunFam" id="2.60.40.60:FF:000020">
    <property type="entry name" value="Dachsous cadherin-related 1b"/>
    <property type="match status" value="1"/>
</dbReference>
<dbReference type="GO" id="GO:0005886">
    <property type="term" value="C:plasma membrane"/>
    <property type="evidence" value="ECO:0007669"/>
    <property type="project" value="InterPro"/>
</dbReference>
<feature type="domain" description="Cadherin" evidence="11">
    <location>
        <begin position="190"/>
        <end position="323"/>
    </location>
</feature>
<evidence type="ECO:0000256" key="5">
    <source>
        <dbReference type="ARBA" id="ARBA00022989"/>
    </source>
</evidence>
<evidence type="ECO:0000256" key="1">
    <source>
        <dbReference type="ARBA" id="ARBA00004167"/>
    </source>
</evidence>
<dbReference type="PROSITE" id="PS00232">
    <property type="entry name" value="CADHERIN_1"/>
    <property type="match status" value="2"/>
</dbReference>
<feature type="region of interest" description="Disordered" evidence="9">
    <location>
        <begin position="1222"/>
        <end position="1241"/>
    </location>
</feature>
<dbReference type="InterPro" id="IPR020894">
    <property type="entry name" value="Cadherin_CS"/>
</dbReference>
<sequence length="1261" mass="142526">MNSRSIVHTYEIQEESSVPIHIGDLFHDLCGLSSESISNVTNINEKFIIFPSSQPYYDYFEIRQIKIKASPEKSQMFMFKQFLMLTKPLDREKLCGNEQHPADVDRKTHYDSPVQSGSYMHESTSGTEICLCQPNLGWCAIHLHLTLLKIKPQPKSNVESAPESMFYEMSRFFTVQIRVIDINDNPPVFRPSNYELVISESEVIGTEFRLPSASDADLGSNSQLSFDIAITNFTLTKTVPTKTIQSVMENSSIYLAANKTFSVHSSTVSYELFLRLEKQLDREFINTYLLSITAVDHSVVETKTGQLLLTVKIADVNDECPQFTKTHYMFTLSEKSPPGFVIGFVSAKDPDSGDNGRVRYGIVDLVGENLAYTEAINRIRINPDTGAIQVYGPLDREKQPIISLRIQASDYGQPTRTSVVRLNIKLTDVNDNSPVISIFGSKILTHTEGLVTNDTDGHLVALTEPGVDKQAKFWLTELIKPSSVVAVVDVKDMDEAVNGEISCFVHHTDFILRTTEIYLEQRGVGARQLKQLNVHPGFPPEDKHGSSVSFHLVVLNALDRETISSTQLSIVCHDAGKPISRSSTLLVQIFLMDENDCEPWFDHPEIYTPANWLNSVDFSGVFGKSTLQTTMNRQSELLFNKYLEISIPETIGFNHSIAYFPAFDDDDGLNSILHYRLRSIGQSEIKTGDRLVEYEWGSEEKFLELDSKSGHLFIIKNLKKFSIHRWYKFEIILQDMGEPMLTNTLLLAIQILIVNTSPPSFVLKAIELKPGIVSNWSTNLERLEIFENAPPGTPFGRLFVQDLDRDEAGRVTYWLENCRVRTCDGSFQLDRTIVLLNNETGVLTTTRSIDRRLDGDYLQLNVVAQDHGSPVKTVRLSIDVYVIGYQDNLPHFMFPPRLCLLPIPMRTVHRMSCDNHTFLMQSNSTFAHTLSIPDMKSYAKRKNINGTILQPIVAFEVFYAGAHHSLVVSYKIELDCTGYQDSSQLHSTFAIEEFTGCLQLLRLIGRHERGTMFFYRIVASVADKEAPKFVFLDVIVRVELGTNNDLQLQMNLSQTMLKCSEHQMHRTVAIPDSRAATLHELTPTIRVLMSVTTLIGAIMVLMIIMLFVKRPSWFFGRKSPANSSQSTKVELFQCREVHNLIKGPGLGYTSNCHEQPCGFLHLTTSETSKPSPFTLHPKEVFETELKPIRSREDVPIFLVHEHWSSERSQSAVFMKIPASETEAIPQDSQGTDPNPTLFLASHQTPCPQLVRKLQEIKIDSE</sequence>
<dbReference type="SMART" id="SM00112">
    <property type="entry name" value="CA"/>
    <property type="match status" value="5"/>
</dbReference>
<dbReference type="GO" id="GO:0007156">
    <property type="term" value="P:homophilic cell adhesion via plasma membrane adhesion molecules"/>
    <property type="evidence" value="ECO:0007669"/>
    <property type="project" value="InterPro"/>
</dbReference>
<feature type="domain" description="Cadherin" evidence="11">
    <location>
        <begin position="324"/>
        <end position="436"/>
    </location>
</feature>
<keyword evidence="2 10" id="KW-0812">Transmembrane</keyword>
<evidence type="ECO:0000313" key="13">
    <source>
        <dbReference type="Proteomes" id="UP000699462"/>
    </source>
</evidence>
<dbReference type="PROSITE" id="PS50268">
    <property type="entry name" value="CADHERIN_2"/>
    <property type="match status" value="6"/>
</dbReference>
<dbReference type="Pfam" id="PF00028">
    <property type="entry name" value="Cadherin"/>
    <property type="match status" value="3"/>
</dbReference>
<dbReference type="Gene3D" id="2.60.40.60">
    <property type="entry name" value="Cadherins"/>
    <property type="match status" value="6"/>
</dbReference>
<dbReference type="AlphaFoldDB" id="A0A8T0DIZ3"/>
<dbReference type="PANTHER" id="PTHR24028:SF328">
    <property type="entry name" value="CADHERIN-3"/>
    <property type="match status" value="1"/>
</dbReference>
<dbReference type="PANTHER" id="PTHR24028">
    <property type="entry name" value="CADHERIN-87A"/>
    <property type="match status" value="1"/>
</dbReference>
<evidence type="ECO:0000256" key="3">
    <source>
        <dbReference type="ARBA" id="ARBA00022737"/>
    </source>
</evidence>
<evidence type="ECO:0000256" key="9">
    <source>
        <dbReference type="SAM" id="MobiDB-lite"/>
    </source>
</evidence>
<accession>A0A8T0DIZ3</accession>
<dbReference type="OrthoDB" id="6284287at2759"/>
<evidence type="ECO:0000256" key="4">
    <source>
        <dbReference type="ARBA" id="ARBA00022837"/>
    </source>
</evidence>
<evidence type="ECO:0000256" key="2">
    <source>
        <dbReference type="ARBA" id="ARBA00022692"/>
    </source>
</evidence>
<dbReference type="Proteomes" id="UP000699462">
    <property type="component" value="Unassembled WGS sequence"/>
</dbReference>
<keyword evidence="5 10" id="KW-1133">Transmembrane helix</keyword>
<protein>
    <recommendedName>
        <fullName evidence="11">Cadherin domain-containing protein</fullName>
    </recommendedName>
</protein>
<evidence type="ECO:0000256" key="6">
    <source>
        <dbReference type="ARBA" id="ARBA00023136"/>
    </source>
</evidence>
<feature type="domain" description="Cadherin" evidence="11">
    <location>
        <begin position="4"/>
        <end position="189"/>
    </location>
</feature>